<evidence type="ECO:0000256" key="9">
    <source>
        <dbReference type="ARBA" id="ARBA00022989"/>
    </source>
</evidence>
<dbReference type="CDD" id="cd04212">
    <property type="entry name" value="CuRO_UO_II"/>
    <property type="match status" value="1"/>
</dbReference>
<evidence type="ECO:0000256" key="8">
    <source>
        <dbReference type="ARBA" id="ARBA00022982"/>
    </source>
</evidence>
<accession>A0A845ADT6</accession>
<protein>
    <recommendedName>
        <fullName evidence="14">Ubiquinol oxidase subunit 2</fullName>
    </recommendedName>
</protein>
<evidence type="ECO:0000259" key="17">
    <source>
        <dbReference type="PROSITE" id="PS50857"/>
    </source>
</evidence>
<comment type="subcellular location">
    <subcellularLocation>
        <location evidence="1">Cell membrane</location>
        <topology evidence="1">Multi-pass membrane protein</topology>
    </subcellularLocation>
</comment>
<dbReference type="NCBIfam" id="TIGR01433">
    <property type="entry name" value="CyoA"/>
    <property type="match status" value="1"/>
</dbReference>
<keyword evidence="11 14" id="KW-0472">Membrane</keyword>
<dbReference type="PIRSF" id="PIRSF000292">
    <property type="entry name" value="Ubi_od_II"/>
    <property type="match status" value="1"/>
</dbReference>
<keyword evidence="6 16" id="KW-0812">Transmembrane</keyword>
<keyword evidence="9 16" id="KW-1133">Transmembrane helix</keyword>
<evidence type="ECO:0000256" key="10">
    <source>
        <dbReference type="ARBA" id="ARBA00023002"/>
    </source>
</evidence>
<feature type="transmembrane region" description="Helical" evidence="16">
    <location>
        <begin position="74"/>
        <end position="95"/>
    </location>
</feature>
<feature type="transmembrane region" description="Helical" evidence="16">
    <location>
        <begin position="30"/>
        <end position="53"/>
    </location>
</feature>
<dbReference type="OrthoDB" id="9783445at2"/>
<evidence type="ECO:0000256" key="16">
    <source>
        <dbReference type="SAM" id="Phobius"/>
    </source>
</evidence>
<dbReference type="GO" id="GO:0009486">
    <property type="term" value="F:cytochrome bo3 ubiquinol oxidase activity"/>
    <property type="evidence" value="ECO:0007669"/>
    <property type="project" value="InterPro"/>
</dbReference>
<dbReference type="GO" id="GO:0004129">
    <property type="term" value="F:cytochrome-c oxidase activity"/>
    <property type="evidence" value="ECO:0007669"/>
    <property type="project" value="UniProtKB-UniRule"/>
</dbReference>
<gene>
    <name evidence="19" type="primary">cyoA</name>
    <name evidence="19" type="ORF">GRI58_07395</name>
</gene>
<dbReference type="Gene3D" id="1.10.287.90">
    <property type="match status" value="1"/>
</dbReference>
<evidence type="ECO:0000313" key="19">
    <source>
        <dbReference type="EMBL" id="MXP28642.1"/>
    </source>
</evidence>
<evidence type="ECO:0000256" key="11">
    <source>
        <dbReference type="ARBA" id="ARBA00023136"/>
    </source>
</evidence>
<keyword evidence="8 14" id="KW-0249">Electron transport</keyword>
<evidence type="ECO:0000313" key="20">
    <source>
        <dbReference type="Proteomes" id="UP000439780"/>
    </source>
</evidence>
<reference evidence="19 20" key="1">
    <citation type="submission" date="2019-12" db="EMBL/GenBank/DDBJ databases">
        <title>Genomic-based taxomic classification of the family Erythrobacteraceae.</title>
        <authorList>
            <person name="Xu L."/>
        </authorList>
    </citation>
    <scope>NUCLEOTIDE SEQUENCE [LARGE SCALE GENOMIC DNA]</scope>
    <source>
        <strain evidence="19 20">KEMB 9005-328</strain>
    </source>
</reference>
<dbReference type="GO" id="GO:0005886">
    <property type="term" value="C:plasma membrane"/>
    <property type="evidence" value="ECO:0007669"/>
    <property type="project" value="UniProtKB-SubCell"/>
</dbReference>
<dbReference type="Proteomes" id="UP000439780">
    <property type="component" value="Unassembled WGS sequence"/>
</dbReference>
<dbReference type="InterPro" id="IPR002429">
    <property type="entry name" value="CcO_II-like_C"/>
</dbReference>
<dbReference type="PROSITE" id="PS50999">
    <property type="entry name" value="COX2_TM"/>
    <property type="match status" value="1"/>
</dbReference>
<dbReference type="PANTHER" id="PTHR22888">
    <property type="entry name" value="CYTOCHROME C OXIDASE, SUBUNIT II"/>
    <property type="match status" value="1"/>
</dbReference>
<dbReference type="InterPro" id="IPR008972">
    <property type="entry name" value="Cupredoxin"/>
</dbReference>
<dbReference type="InterPro" id="IPR011759">
    <property type="entry name" value="Cyt_c_oxidase_su2_TM_dom"/>
</dbReference>
<dbReference type="Pfam" id="PF06481">
    <property type="entry name" value="COX_ARM"/>
    <property type="match status" value="1"/>
</dbReference>
<sequence length="363" mass="39555">MAAMLAPLLSGCNAIVLSPHGDVASQQADLVIISTFLMLLIIVPVMVLTVIFARKYRASNEEADYQPEWEHSTQLELIIWAAPLLIIIALGAVTWTGTHKLDPYRPIERIAANKPLPAGVKPLDVEVVAMDWKWLFVIPEYGIATVNDLAAPIDRPIRFHITSSSVMNSFYIPALAGQIYAMPSMETQLNAVINKPGTYEGFSANYSGEGFNHMRFAFHGMTEAGFQQWVAEARQSGLKLDRASYLKLAQPTIDAPVMRYGSILPQIYQLALNNCVVPGTPCIADQMRRDQETAAGQTPDSAHMGEMAMSPHSTMPVGASQDEEAEKLAQTPLRGAGLTPPSMLPPRPVLAETRSPASTTDSL</sequence>
<dbReference type="SUPFAM" id="SSF81464">
    <property type="entry name" value="Cytochrome c oxidase subunit II-like, transmembrane region"/>
    <property type="match status" value="1"/>
</dbReference>
<name>A0A845ADT6_9SPHN</name>
<dbReference type="SUPFAM" id="SSF49503">
    <property type="entry name" value="Cupredoxins"/>
    <property type="match status" value="1"/>
</dbReference>
<keyword evidence="20" id="KW-1185">Reference proteome</keyword>
<evidence type="ECO:0000256" key="5">
    <source>
        <dbReference type="ARBA" id="ARBA00022660"/>
    </source>
</evidence>
<comment type="similarity">
    <text evidence="2 14">Belongs to the cytochrome c oxidase subunit 2 family.</text>
</comment>
<dbReference type="InterPro" id="IPR045187">
    <property type="entry name" value="CcO_II"/>
</dbReference>
<evidence type="ECO:0000256" key="6">
    <source>
        <dbReference type="ARBA" id="ARBA00022692"/>
    </source>
</evidence>
<evidence type="ECO:0000256" key="4">
    <source>
        <dbReference type="ARBA" id="ARBA00022475"/>
    </source>
</evidence>
<evidence type="ECO:0000256" key="3">
    <source>
        <dbReference type="ARBA" id="ARBA00022448"/>
    </source>
</evidence>
<dbReference type="InterPro" id="IPR006333">
    <property type="entry name" value="Cyt_o_ubiquinol_oxidase_su2"/>
</dbReference>
<dbReference type="RefSeq" id="WP_160753145.1">
    <property type="nucleotide sequence ID" value="NZ_WTYA01000005.1"/>
</dbReference>
<dbReference type="PANTHER" id="PTHR22888:SF18">
    <property type="entry name" value="CYTOCHROME BO(3) UBIQUINOL OXIDASE SUBUNIT 2"/>
    <property type="match status" value="1"/>
</dbReference>
<evidence type="ECO:0000256" key="15">
    <source>
        <dbReference type="SAM" id="MobiDB-lite"/>
    </source>
</evidence>
<dbReference type="Pfam" id="PF00116">
    <property type="entry name" value="COX2"/>
    <property type="match status" value="1"/>
</dbReference>
<keyword evidence="4 14" id="KW-1003">Cell membrane</keyword>
<keyword evidence="7" id="KW-0732">Signal</keyword>
<comment type="caution">
    <text evidence="19">The sequence shown here is derived from an EMBL/GenBank/DDBJ whole genome shotgun (WGS) entry which is preliminary data.</text>
</comment>
<dbReference type="InterPro" id="IPR010514">
    <property type="entry name" value="COX_ARM"/>
</dbReference>
<dbReference type="AlphaFoldDB" id="A0A845ADT6"/>
<organism evidence="19 20">
    <name type="scientific">Qipengyuania algicida</name>
    <dbReference type="NCBI Taxonomy" id="1836209"/>
    <lineage>
        <taxon>Bacteria</taxon>
        <taxon>Pseudomonadati</taxon>
        <taxon>Pseudomonadota</taxon>
        <taxon>Alphaproteobacteria</taxon>
        <taxon>Sphingomonadales</taxon>
        <taxon>Erythrobacteraceae</taxon>
        <taxon>Qipengyuania</taxon>
    </lineage>
</organism>
<dbReference type="EMBL" id="WTYA01000005">
    <property type="protein sequence ID" value="MXP28642.1"/>
    <property type="molecule type" value="Genomic_DNA"/>
</dbReference>
<dbReference type="GO" id="GO:0016682">
    <property type="term" value="F:oxidoreductase activity, acting on diphenols and related substances as donors, oxygen as acceptor"/>
    <property type="evidence" value="ECO:0007669"/>
    <property type="project" value="InterPro"/>
</dbReference>
<feature type="domain" description="Cytochrome oxidase subunit II copper A binding" evidence="17">
    <location>
        <begin position="120"/>
        <end position="232"/>
    </location>
</feature>
<evidence type="ECO:0000256" key="1">
    <source>
        <dbReference type="ARBA" id="ARBA00004651"/>
    </source>
</evidence>
<evidence type="ECO:0000256" key="14">
    <source>
        <dbReference type="PIRNR" id="PIRNR000292"/>
    </source>
</evidence>
<keyword evidence="3 14" id="KW-0813">Transport</keyword>
<dbReference type="InterPro" id="IPR034227">
    <property type="entry name" value="CuRO_UO_II"/>
</dbReference>
<evidence type="ECO:0000256" key="7">
    <source>
        <dbReference type="ARBA" id="ARBA00022729"/>
    </source>
</evidence>
<evidence type="ECO:0000256" key="13">
    <source>
        <dbReference type="ARBA" id="ARBA00023288"/>
    </source>
</evidence>
<keyword evidence="12" id="KW-0564">Palmitate</keyword>
<evidence type="ECO:0000256" key="2">
    <source>
        <dbReference type="ARBA" id="ARBA00007866"/>
    </source>
</evidence>
<dbReference type="InterPro" id="IPR036257">
    <property type="entry name" value="Cyt_c_oxidase_su2_TM_sf"/>
</dbReference>
<feature type="domain" description="Cytochrome oxidase subunit II transmembrane region profile" evidence="18">
    <location>
        <begin position="8"/>
        <end position="105"/>
    </location>
</feature>
<feature type="region of interest" description="Disordered" evidence="15">
    <location>
        <begin position="290"/>
        <end position="363"/>
    </location>
</feature>
<keyword evidence="5 14" id="KW-0679">Respiratory chain</keyword>
<dbReference type="PROSITE" id="PS50857">
    <property type="entry name" value="COX2_CUA"/>
    <property type="match status" value="1"/>
</dbReference>
<keyword evidence="10 14" id="KW-0560">Oxidoreductase</keyword>
<keyword evidence="13" id="KW-0449">Lipoprotein</keyword>
<proteinExistence type="inferred from homology"/>
<dbReference type="GO" id="GO:0005507">
    <property type="term" value="F:copper ion binding"/>
    <property type="evidence" value="ECO:0007669"/>
    <property type="project" value="InterPro"/>
</dbReference>
<evidence type="ECO:0000256" key="12">
    <source>
        <dbReference type="ARBA" id="ARBA00023139"/>
    </source>
</evidence>
<dbReference type="Gene3D" id="2.60.40.420">
    <property type="entry name" value="Cupredoxins - blue copper proteins"/>
    <property type="match status" value="1"/>
</dbReference>
<dbReference type="GO" id="GO:0042773">
    <property type="term" value="P:ATP synthesis coupled electron transport"/>
    <property type="evidence" value="ECO:0007669"/>
    <property type="project" value="TreeGrafter"/>
</dbReference>
<evidence type="ECO:0000259" key="18">
    <source>
        <dbReference type="PROSITE" id="PS50999"/>
    </source>
</evidence>